<comment type="similarity">
    <text evidence="1">Belongs to the protease inhibitor I39 (alpha-2-macroglobulin) family. Bacterial alpha-2-macroglobulin subfamily.</text>
</comment>
<dbReference type="Proteomes" id="UP000745859">
    <property type="component" value="Unassembled WGS sequence"/>
</dbReference>
<feature type="chain" id="PRO_5046049956" evidence="2">
    <location>
        <begin position="21"/>
        <end position="2181"/>
    </location>
</feature>
<feature type="domain" description="Alpha-2-macroglobulin" evidence="4">
    <location>
        <begin position="1396"/>
        <end position="1486"/>
    </location>
</feature>
<dbReference type="Pfam" id="PF01835">
    <property type="entry name" value="MG2"/>
    <property type="match status" value="1"/>
</dbReference>
<name>A0ABX0U6F0_9FLAO</name>
<dbReference type="SMART" id="SM01360">
    <property type="entry name" value="A2M"/>
    <property type="match status" value="1"/>
</dbReference>
<dbReference type="Gene3D" id="1.50.10.20">
    <property type="match status" value="1"/>
</dbReference>
<dbReference type="Gene3D" id="2.170.130.10">
    <property type="entry name" value="TonB-dependent receptor, plug domain"/>
    <property type="match status" value="1"/>
</dbReference>
<dbReference type="SMART" id="SM01359">
    <property type="entry name" value="A2M_N_2"/>
    <property type="match status" value="1"/>
</dbReference>
<dbReference type="InterPro" id="IPR002890">
    <property type="entry name" value="MG2"/>
</dbReference>
<dbReference type="InterPro" id="IPR041246">
    <property type="entry name" value="Bact_MG10"/>
</dbReference>
<dbReference type="RefSeq" id="WP_167182561.1">
    <property type="nucleotide sequence ID" value="NZ_JAASQL010000001.1"/>
</dbReference>
<keyword evidence="5" id="KW-0675">Receptor</keyword>
<dbReference type="InterPro" id="IPR011625">
    <property type="entry name" value="A2M_N_BRD"/>
</dbReference>
<organism evidence="5 6">
    <name type="scientific">Wenyingzhuangia heitensis</name>
    <dbReference type="NCBI Taxonomy" id="1487859"/>
    <lineage>
        <taxon>Bacteria</taxon>
        <taxon>Pseudomonadati</taxon>
        <taxon>Bacteroidota</taxon>
        <taxon>Flavobacteriia</taxon>
        <taxon>Flavobacteriales</taxon>
        <taxon>Flavobacteriaceae</taxon>
        <taxon>Wenyingzhuangia</taxon>
    </lineage>
</organism>
<dbReference type="EMBL" id="JAASQL010000001">
    <property type="protein sequence ID" value="NIJ43758.1"/>
    <property type="molecule type" value="Genomic_DNA"/>
</dbReference>
<dbReference type="SUPFAM" id="SSF56935">
    <property type="entry name" value="Porins"/>
    <property type="match status" value="1"/>
</dbReference>
<evidence type="ECO:0000259" key="4">
    <source>
        <dbReference type="SMART" id="SM01360"/>
    </source>
</evidence>
<protein>
    <submittedName>
        <fullName evidence="5">TonB-dependent SusC/RagA subfamily outer membrane receptor</fullName>
    </submittedName>
</protein>
<sequence length="2181" mass="251656">MKKSLLLVLLLFTCFIYAQKSPGKYDDLWLKVYEDELNLLPKSALKKVDKIYEIAVNEANKVQKIKSLLYQSKFALTLEENAQLSIVTNFKSEIKRTKDKTEKALLHSMLAHMYWDYFKQHRWRIYNRTETAKKANNDFRTWDIKTLYAQIHHHFKESLQDKEHLKKANYSTYKELIKVNDGSGTETVTLFDFVAYNALDFYRENESSITQPKEPFVVDKKEYLTQIETYPFRTTDSLSTKYKSLQLYQELIQFHKKRNQQEYFKTLLLAVDYIKDNTTIADFDQLKLAFLKEIQQKHKSSVARAFIDFEIAKTYYDFAETYNSSNQKHQYDFLKALEICEELLQKYPEHSLSSKYKALINSIKYKEVSCKIEEYVSVNQQTKALISYRNVNAFYGTIYKLNAKEYEYLKNAKVYRKRDSLINTLTVFKEWTSVLSNQKDYQKHSTEVLVPNVPQGQYLLVGKYNKNQKNNRYSYFQKTNITFLKKENHVFQVLNRQNGSAYNNAKVHLENEDYKRRNYYKINKDFTTDKNGMFEFKNNHYYRNVTAKVTTETDTAYFGNIYMYSRNNYNPSTEIYYKPFVFTDRSIYRPGQKVYFKAIVLKKKGENTEILTDETVEVALYDVNNQEVQRVSLDLNEFGSVASTFNLPISGLNGQYSFKVFRNGQSTSYVATKISVEEYKRPKFETSFKPVKETYKVNDSITVKGEATALSGSKITNAKVEYRVVRKAKFPRWYWWGTPKAPTEIEHGTTTTDANGNYNIVFKAFPDVSLDPKNQPTFYYTVYADVTDINGETRSTETEVAVGYHTLNLELSVKNNMDVCDENEIKIDSENLNGQFVATQGTLKIYKLIAPQTVYRKRPWSKPDIQTFSKEEYAKLFPFESYKEEDQDPNKWEKGVLVFSKDFDTEKEPEISLGKTKNWELGQYIVVAESKDKWGQLVKDEQRVTFYNPKAKKVADNQLFQISLDKDVYQPKDKVVLSVGSSAKNITVFVEVEKDHKTIAIHQIELNNQIKKIKIPVTEKDRGGFAIKWHRVNYNVLDSGVLNVTVPHKPRGLHIETRTFRDLLQPGATQKWSFKIKGTEKENATAEVLASMYDVSLDQFKPHSWSFNPIQLSTYRTSNSINSYANFHTHTLSVSQSGHRGLYHRNRLYVDEFNWFGFSFTNNTYVHRNYLSSIRYKVFELNNINKLHDATLAKDQIKLTIIDANYQPIVGVTVSGSSISKSTLTNFEGEAKLKAKDNDVLNLHYLGYKKATLKINKDYNHYIINLQESNTDLEEVVVVGYGAQKKKEMTGAVSVMSPPSPEKFEKVEDTILVRGTSSFDASNKPLYVVDGVPTEEDPGLAASEIEAIDVLKDVAATAIYGTRGANGVIVVTTKAGAKKLEAQLGAVKARTNFNETAFFFPQLKTDKNGEISFEFTMPEDVTKWKLQLLAHDKELNTGVERLNTVTQKQLMVTPNAPRFLREGDAITFSAKIANLSKEVQQGKVKLELTDAITGKNIDALLQNNPTTKDFAIASQGNTSVVWELQIPENVSAVQYKVVAASNNYSDGEQNVLPVLSNRMLVTETLPLWVNGGETKTFTLEGLKRNISQTLKQHQLTLEITSNPAWYAIQALPYLMEYPHECAEQTFARYYANQLASHIVNSNPKIKKVFEQWENSDALVSNLEKNQELKSIIIQETPWLRSAQSETEQKKRIALLFNLSKMENNLERAIAKLEEMQFYNGGFPWFSGSDRPNRYITQHIVQGFAHLKHLGVSMQNKKIEEMMTKAQAFLDAELLEDYKQLLVYAENIKSKAKTEKEGVLLAQDYLNKKHLYSVQLQYLYIHSFDIQQINNKKLKEAVDYYFHQTTKYWKQESLYNKGLIGLIQYRNNRLKMANSVLSSLEENSITTDEMGMYWKENKASWYWYQSPIETQSLLIEAFSEIGKETKTIDHLKKWLLKNKQTQQWKTTKATSEAVYALLLQGSDWLAIDESVGITIGGKELKANNLKEVKPEAGTGYFKTQWKPAEINKEMGTVTLTKKDKGLAWGGLYWQYFEDLDKIKSATTPLKIDKKVFVKTNTSKGKLLTELGKNTTLKVGDLLTVRIELSTDRDMEFIHMKDMRAAGLEPVDVLSGYKRQDRLGYYQSTKDASTHFFFDKIYKGIYVFEYDLRVSHKGMFSNGITTIQSMYAPEFSSHSKGIKIEVK</sequence>
<comment type="caution">
    <text evidence="5">The sequence shown here is derived from an EMBL/GenBank/DDBJ whole genome shotgun (WGS) entry which is preliminary data.</text>
</comment>
<dbReference type="InterPro" id="IPR023997">
    <property type="entry name" value="TonB-dep_OMP_SusC/RagA_CS"/>
</dbReference>
<proteinExistence type="inferred from homology"/>
<dbReference type="InterPro" id="IPR001599">
    <property type="entry name" value="Macroglobln_a2"/>
</dbReference>
<dbReference type="InterPro" id="IPR037066">
    <property type="entry name" value="Plug_dom_sf"/>
</dbReference>
<dbReference type="Gene3D" id="2.60.40.1930">
    <property type="match status" value="1"/>
</dbReference>
<dbReference type="InterPro" id="IPR051802">
    <property type="entry name" value="YfhM-like"/>
</dbReference>
<dbReference type="InterPro" id="IPR008969">
    <property type="entry name" value="CarboxyPept-like_regulatory"/>
</dbReference>
<evidence type="ECO:0000256" key="1">
    <source>
        <dbReference type="ARBA" id="ARBA00010556"/>
    </source>
</evidence>
<dbReference type="InterPro" id="IPR008930">
    <property type="entry name" value="Terpenoid_cyclase/PrenylTrfase"/>
</dbReference>
<evidence type="ECO:0000256" key="2">
    <source>
        <dbReference type="SAM" id="SignalP"/>
    </source>
</evidence>
<evidence type="ECO:0000313" key="5">
    <source>
        <dbReference type="EMBL" id="NIJ43758.1"/>
    </source>
</evidence>
<dbReference type="PANTHER" id="PTHR40094:SF1">
    <property type="entry name" value="UBIQUITIN DOMAIN-CONTAINING PROTEIN"/>
    <property type="match status" value="1"/>
</dbReference>
<dbReference type="InterPro" id="IPR012910">
    <property type="entry name" value="Plug_dom"/>
</dbReference>
<evidence type="ECO:0000313" key="6">
    <source>
        <dbReference type="Proteomes" id="UP000745859"/>
    </source>
</evidence>
<dbReference type="Pfam" id="PF13715">
    <property type="entry name" value="CarbopepD_reg_2"/>
    <property type="match status" value="1"/>
</dbReference>
<gene>
    <name evidence="5" type="ORF">FHR24_000197</name>
</gene>
<keyword evidence="2" id="KW-0732">Signal</keyword>
<dbReference type="SUPFAM" id="SSF49464">
    <property type="entry name" value="Carboxypeptidase regulatory domain-like"/>
    <property type="match status" value="1"/>
</dbReference>
<dbReference type="Pfam" id="PF07715">
    <property type="entry name" value="Plug"/>
    <property type="match status" value="1"/>
</dbReference>
<accession>A0ABX0U6F0</accession>
<dbReference type="Pfam" id="PF00207">
    <property type="entry name" value="A2M"/>
    <property type="match status" value="1"/>
</dbReference>
<dbReference type="Pfam" id="PF17973">
    <property type="entry name" value="bMG10"/>
    <property type="match status" value="1"/>
</dbReference>
<dbReference type="NCBIfam" id="TIGR04057">
    <property type="entry name" value="SusC_RagA_signa"/>
    <property type="match status" value="1"/>
</dbReference>
<evidence type="ECO:0000259" key="3">
    <source>
        <dbReference type="SMART" id="SM01359"/>
    </source>
</evidence>
<dbReference type="PANTHER" id="PTHR40094">
    <property type="entry name" value="ALPHA-2-MACROGLOBULIN HOMOLOG"/>
    <property type="match status" value="1"/>
</dbReference>
<keyword evidence="6" id="KW-1185">Reference proteome</keyword>
<dbReference type="SUPFAM" id="SSF48239">
    <property type="entry name" value="Terpenoid cyclases/Protein prenyltransferases"/>
    <property type="match status" value="1"/>
</dbReference>
<feature type="domain" description="Alpha-2-macroglobulin bait region" evidence="3">
    <location>
        <begin position="960"/>
        <end position="1100"/>
    </location>
</feature>
<feature type="signal peptide" evidence="2">
    <location>
        <begin position="1"/>
        <end position="20"/>
    </location>
</feature>
<reference evidence="5 6" key="1">
    <citation type="submission" date="2020-03" db="EMBL/GenBank/DDBJ databases">
        <title>Genomic Encyclopedia of Type Strains, Phase IV (KMG-IV): sequencing the most valuable type-strain genomes for metagenomic binning, comparative biology and taxonomic classification.</title>
        <authorList>
            <person name="Goeker M."/>
        </authorList>
    </citation>
    <scope>NUCLEOTIDE SEQUENCE [LARGE SCALE GENOMIC DNA]</scope>
    <source>
        <strain evidence="5 6">DSM 101599</strain>
    </source>
</reference>